<evidence type="ECO:0000256" key="5">
    <source>
        <dbReference type="ARBA" id="ARBA00023136"/>
    </source>
</evidence>
<dbReference type="OrthoDB" id="531865at2759"/>
<dbReference type="GO" id="GO:0055085">
    <property type="term" value="P:transmembrane transport"/>
    <property type="evidence" value="ECO:0007669"/>
    <property type="project" value="TreeGrafter"/>
</dbReference>
<evidence type="ECO:0000256" key="1">
    <source>
        <dbReference type="ARBA" id="ARBA00004141"/>
    </source>
</evidence>
<feature type="transmembrane region" description="Helical" evidence="6">
    <location>
        <begin position="70"/>
        <end position="93"/>
    </location>
</feature>
<keyword evidence="3 6" id="KW-0812">Transmembrane</keyword>
<feature type="transmembrane region" description="Helical" evidence="6">
    <location>
        <begin position="186"/>
        <end position="203"/>
    </location>
</feature>
<evidence type="ECO:0000256" key="3">
    <source>
        <dbReference type="ARBA" id="ARBA00022692"/>
    </source>
</evidence>
<organism evidence="7">
    <name type="scientific">Guillardia theta (strain CCMP2712)</name>
    <name type="common">Cryptophyte</name>
    <dbReference type="NCBI Taxonomy" id="905079"/>
    <lineage>
        <taxon>Eukaryota</taxon>
        <taxon>Cryptophyceae</taxon>
        <taxon>Pyrenomonadales</taxon>
        <taxon>Geminigeraceae</taxon>
        <taxon>Guillardia</taxon>
    </lineage>
</organism>
<dbReference type="RefSeq" id="XP_005827174.1">
    <property type="nucleotide sequence ID" value="XM_005827117.1"/>
</dbReference>
<dbReference type="AlphaFoldDB" id="L1IWD8"/>
<evidence type="ECO:0000313" key="9">
    <source>
        <dbReference type="Proteomes" id="UP000011087"/>
    </source>
</evidence>
<dbReference type="InterPro" id="IPR002549">
    <property type="entry name" value="AI-2E-like"/>
</dbReference>
<gene>
    <name evidence="7" type="ORF">GUITHDRAFT_142917</name>
</gene>
<reference evidence="7 9" key="1">
    <citation type="journal article" date="2012" name="Nature">
        <title>Algal genomes reveal evolutionary mosaicism and the fate of nucleomorphs.</title>
        <authorList>
            <consortium name="DOE Joint Genome Institute"/>
            <person name="Curtis B.A."/>
            <person name="Tanifuji G."/>
            <person name="Burki F."/>
            <person name="Gruber A."/>
            <person name="Irimia M."/>
            <person name="Maruyama S."/>
            <person name="Arias M.C."/>
            <person name="Ball S.G."/>
            <person name="Gile G.H."/>
            <person name="Hirakawa Y."/>
            <person name="Hopkins J.F."/>
            <person name="Kuo A."/>
            <person name="Rensing S.A."/>
            <person name="Schmutz J."/>
            <person name="Symeonidi A."/>
            <person name="Elias M."/>
            <person name="Eveleigh R.J."/>
            <person name="Herman E.K."/>
            <person name="Klute M.J."/>
            <person name="Nakayama T."/>
            <person name="Obornik M."/>
            <person name="Reyes-Prieto A."/>
            <person name="Armbrust E.V."/>
            <person name="Aves S.J."/>
            <person name="Beiko R.G."/>
            <person name="Coutinho P."/>
            <person name="Dacks J.B."/>
            <person name="Durnford D.G."/>
            <person name="Fast N.M."/>
            <person name="Green B.R."/>
            <person name="Grisdale C.J."/>
            <person name="Hempel F."/>
            <person name="Henrissat B."/>
            <person name="Hoppner M.P."/>
            <person name="Ishida K."/>
            <person name="Kim E."/>
            <person name="Koreny L."/>
            <person name="Kroth P.G."/>
            <person name="Liu Y."/>
            <person name="Malik S.B."/>
            <person name="Maier U.G."/>
            <person name="McRose D."/>
            <person name="Mock T."/>
            <person name="Neilson J.A."/>
            <person name="Onodera N.T."/>
            <person name="Poole A.M."/>
            <person name="Pritham E.J."/>
            <person name="Richards T.A."/>
            <person name="Rocap G."/>
            <person name="Roy S.W."/>
            <person name="Sarai C."/>
            <person name="Schaack S."/>
            <person name="Shirato S."/>
            <person name="Slamovits C.H."/>
            <person name="Spencer D.F."/>
            <person name="Suzuki S."/>
            <person name="Worden A.Z."/>
            <person name="Zauner S."/>
            <person name="Barry K."/>
            <person name="Bell C."/>
            <person name="Bharti A.K."/>
            <person name="Crow J.A."/>
            <person name="Grimwood J."/>
            <person name="Kramer R."/>
            <person name="Lindquist E."/>
            <person name="Lucas S."/>
            <person name="Salamov A."/>
            <person name="McFadden G.I."/>
            <person name="Lane C.E."/>
            <person name="Keeling P.J."/>
            <person name="Gray M.W."/>
            <person name="Grigoriev I.V."/>
            <person name="Archibald J.M."/>
        </authorList>
    </citation>
    <scope>NUCLEOTIDE SEQUENCE</scope>
    <source>
        <strain evidence="7 9">CCMP2712</strain>
    </source>
</reference>
<dbReference type="GO" id="GO:0016020">
    <property type="term" value="C:membrane"/>
    <property type="evidence" value="ECO:0007669"/>
    <property type="project" value="UniProtKB-SubCell"/>
</dbReference>
<proteinExistence type="inferred from homology"/>
<dbReference type="EnsemblProtists" id="EKX40194">
    <property type="protein sequence ID" value="EKX40194"/>
    <property type="gene ID" value="GUITHDRAFT_142917"/>
</dbReference>
<comment type="subcellular location">
    <subcellularLocation>
        <location evidence="1">Membrane</location>
        <topology evidence="1">Multi-pass membrane protein</topology>
    </subcellularLocation>
</comment>
<accession>L1IWD8</accession>
<dbReference type="eggNOG" id="ENOG502RYYV">
    <property type="taxonomic scope" value="Eukaryota"/>
</dbReference>
<dbReference type="Proteomes" id="UP000011087">
    <property type="component" value="Unassembled WGS sequence"/>
</dbReference>
<dbReference type="PROSITE" id="PS51257">
    <property type="entry name" value="PROKAR_LIPOPROTEIN"/>
    <property type="match status" value="1"/>
</dbReference>
<keyword evidence="4 6" id="KW-1133">Transmembrane helix</keyword>
<feature type="transmembrane region" description="Helical" evidence="6">
    <location>
        <begin position="270"/>
        <end position="292"/>
    </location>
</feature>
<dbReference type="PANTHER" id="PTHR21716:SF62">
    <property type="entry name" value="TRANSPORT PROTEIN YDBI-RELATED"/>
    <property type="match status" value="1"/>
</dbReference>
<feature type="transmembrane region" description="Helical" evidence="6">
    <location>
        <begin position="333"/>
        <end position="362"/>
    </location>
</feature>
<dbReference type="GeneID" id="17297042"/>
<sequence length="385" mass="42582">MAMRLLSWLAFGIACYLARSFYGVIMGTFIFSFVGNSVVALWERQSDSIRKFAISRFGIKLPHISRQMLSVLYIVVIINAIFFATFFTVPQIITSWRYLKQLLLSDNPYVELANSIHSILGPDVTMRIEVLLTSVYGEPSKAAIQSLKLAEGSAPILTLQLQQSLKGYVLALLPVFNKILRSSSTWLMQVLVSLFFSFICIFDKARIQRGVQRLGQEKSIVSFAYNEIAPRVCLFGRLIGKSLEAQLLIALWNTMLTTAGLLLLDLPGAPFFSILVFVCSFIPLAGVILSTLPMGMVALSESGELFEAATVHAIEAYFLNPQIYSSKLKLHPLLVLIALYVTEHVFGIGALFLAVPITVFVIKVLLGEDDSPEACSSPKPVEPSK</sequence>
<dbReference type="PANTHER" id="PTHR21716">
    <property type="entry name" value="TRANSMEMBRANE PROTEIN"/>
    <property type="match status" value="1"/>
</dbReference>
<feature type="transmembrane region" description="Helical" evidence="6">
    <location>
        <begin position="20"/>
        <end position="42"/>
    </location>
</feature>
<dbReference type="Pfam" id="PF01594">
    <property type="entry name" value="AI-2E_transport"/>
    <property type="match status" value="1"/>
</dbReference>
<keyword evidence="5 6" id="KW-0472">Membrane</keyword>
<evidence type="ECO:0000313" key="7">
    <source>
        <dbReference type="EMBL" id="EKX40194.1"/>
    </source>
</evidence>
<protein>
    <recommendedName>
        <fullName evidence="10">AI-2E family transporter</fullName>
    </recommendedName>
</protein>
<dbReference type="OMA" id="FMLVWDM"/>
<dbReference type="PaxDb" id="55529-EKX40194"/>
<evidence type="ECO:0008006" key="10">
    <source>
        <dbReference type="Google" id="ProtNLM"/>
    </source>
</evidence>
<reference evidence="8" key="3">
    <citation type="submission" date="2016-03" db="UniProtKB">
        <authorList>
            <consortium name="EnsemblProtists"/>
        </authorList>
    </citation>
    <scope>IDENTIFICATION</scope>
</reference>
<evidence type="ECO:0000313" key="8">
    <source>
        <dbReference type="EnsemblProtists" id="EKX40194"/>
    </source>
</evidence>
<evidence type="ECO:0000256" key="4">
    <source>
        <dbReference type="ARBA" id="ARBA00022989"/>
    </source>
</evidence>
<dbReference type="HOGENOM" id="CLU_774826_0_0_1"/>
<name>L1IWD8_GUITC</name>
<dbReference type="KEGG" id="gtt:GUITHDRAFT_142917"/>
<evidence type="ECO:0000256" key="2">
    <source>
        <dbReference type="ARBA" id="ARBA00009773"/>
    </source>
</evidence>
<dbReference type="EMBL" id="JH993033">
    <property type="protein sequence ID" value="EKX40194.1"/>
    <property type="molecule type" value="Genomic_DNA"/>
</dbReference>
<evidence type="ECO:0000256" key="6">
    <source>
        <dbReference type="SAM" id="Phobius"/>
    </source>
</evidence>
<feature type="transmembrane region" description="Helical" evidence="6">
    <location>
        <begin position="247"/>
        <end position="264"/>
    </location>
</feature>
<comment type="similarity">
    <text evidence="2">Belongs to the autoinducer-2 exporter (AI-2E) (TC 2.A.86) family.</text>
</comment>
<keyword evidence="9" id="KW-1185">Reference proteome</keyword>
<reference evidence="9" key="2">
    <citation type="submission" date="2012-11" db="EMBL/GenBank/DDBJ databases">
        <authorList>
            <person name="Kuo A."/>
            <person name="Curtis B.A."/>
            <person name="Tanifuji G."/>
            <person name="Burki F."/>
            <person name="Gruber A."/>
            <person name="Irimia M."/>
            <person name="Maruyama S."/>
            <person name="Arias M.C."/>
            <person name="Ball S.G."/>
            <person name="Gile G.H."/>
            <person name="Hirakawa Y."/>
            <person name="Hopkins J.F."/>
            <person name="Rensing S.A."/>
            <person name="Schmutz J."/>
            <person name="Symeonidi A."/>
            <person name="Elias M."/>
            <person name="Eveleigh R.J."/>
            <person name="Herman E.K."/>
            <person name="Klute M.J."/>
            <person name="Nakayama T."/>
            <person name="Obornik M."/>
            <person name="Reyes-Prieto A."/>
            <person name="Armbrust E.V."/>
            <person name="Aves S.J."/>
            <person name="Beiko R.G."/>
            <person name="Coutinho P."/>
            <person name="Dacks J.B."/>
            <person name="Durnford D.G."/>
            <person name="Fast N.M."/>
            <person name="Green B.R."/>
            <person name="Grisdale C."/>
            <person name="Hempe F."/>
            <person name="Henrissat B."/>
            <person name="Hoppner M.P."/>
            <person name="Ishida K.-I."/>
            <person name="Kim E."/>
            <person name="Koreny L."/>
            <person name="Kroth P.G."/>
            <person name="Liu Y."/>
            <person name="Malik S.-B."/>
            <person name="Maier U.G."/>
            <person name="McRose D."/>
            <person name="Mock T."/>
            <person name="Neilson J.A."/>
            <person name="Onodera N.T."/>
            <person name="Poole A.M."/>
            <person name="Pritham E.J."/>
            <person name="Richards T.A."/>
            <person name="Rocap G."/>
            <person name="Roy S.W."/>
            <person name="Sarai C."/>
            <person name="Schaack S."/>
            <person name="Shirato S."/>
            <person name="Slamovits C.H."/>
            <person name="Spencer D.F."/>
            <person name="Suzuki S."/>
            <person name="Worden A.Z."/>
            <person name="Zauner S."/>
            <person name="Barry K."/>
            <person name="Bell C."/>
            <person name="Bharti A.K."/>
            <person name="Crow J.A."/>
            <person name="Grimwood J."/>
            <person name="Kramer R."/>
            <person name="Lindquist E."/>
            <person name="Lucas S."/>
            <person name="Salamov A."/>
            <person name="McFadden G.I."/>
            <person name="Lane C.E."/>
            <person name="Keeling P.J."/>
            <person name="Gray M.W."/>
            <person name="Grigoriev I.V."/>
            <person name="Archibald J.M."/>
        </authorList>
    </citation>
    <scope>NUCLEOTIDE SEQUENCE</scope>
    <source>
        <strain evidence="9">CCMP2712</strain>
    </source>
</reference>